<accession>A0A368G6Y7</accession>
<sequence length="73" mass="8936">MTRAQRCGEEMNATEEWQSLGISLKYVYELEGKRRFNKCQYWIRSKRREEQKHEPQRKYINISPKGFFSSFLL</sequence>
<dbReference type="EMBL" id="JOJR01000297">
    <property type="protein sequence ID" value="RCN40204.1"/>
    <property type="molecule type" value="Genomic_DNA"/>
</dbReference>
<comment type="caution">
    <text evidence="1">The sequence shown here is derived from an EMBL/GenBank/DDBJ whole genome shotgun (WGS) entry which is preliminary data.</text>
</comment>
<proteinExistence type="predicted"/>
<keyword evidence="2" id="KW-1185">Reference proteome</keyword>
<gene>
    <name evidence="1" type="ORF">ANCCAN_13851</name>
</gene>
<dbReference type="AlphaFoldDB" id="A0A368G6Y7"/>
<evidence type="ECO:0000313" key="1">
    <source>
        <dbReference type="EMBL" id="RCN40204.1"/>
    </source>
</evidence>
<dbReference type="Proteomes" id="UP000252519">
    <property type="component" value="Unassembled WGS sequence"/>
</dbReference>
<reference evidence="1 2" key="1">
    <citation type="submission" date="2014-10" db="EMBL/GenBank/DDBJ databases">
        <title>Draft genome of the hookworm Ancylostoma caninum.</title>
        <authorList>
            <person name="Mitreva M."/>
        </authorList>
    </citation>
    <scope>NUCLEOTIDE SEQUENCE [LARGE SCALE GENOMIC DNA]</scope>
    <source>
        <strain evidence="1 2">Baltimore</strain>
    </source>
</reference>
<protein>
    <submittedName>
        <fullName evidence="1">Uncharacterized protein</fullName>
    </submittedName>
</protein>
<evidence type="ECO:0000313" key="2">
    <source>
        <dbReference type="Proteomes" id="UP000252519"/>
    </source>
</evidence>
<organism evidence="1 2">
    <name type="scientific">Ancylostoma caninum</name>
    <name type="common">Dog hookworm</name>
    <dbReference type="NCBI Taxonomy" id="29170"/>
    <lineage>
        <taxon>Eukaryota</taxon>
        <taxon>Metazoa</taxon>
        <taxon>Ecdysozoa</taxon>
        <taxon>Nematoda</taxon>
        <taxon>Chromadorea</taxon>
        <taxon>Rhabditida</taxon>
        <taxon>Rhabditina</taxon>
        <taxon>Rhabditomorpha</taxon>
        <taxon>Strongyloidea</taxon>
        <taxon>Ancylostomatidae</taxon>
        <taxon>Ancylostomatinae</taxon>
        <taxon>Ancylostoma</taxon>
    </lineage>
</organism>
<name>A0A368G6Y7_ANCCA</name>